<reference evidence="1 2" key="1">
    <citation type="journal article" date="2019" name="Int. J. Syst. Evol. Microbiol.">
        <title>The Global Catalogue of Microorganisms (GCM) 10K type strain sequencing project: providing services to taxonomists for standard genome sequencing and annotation.</title>
        <authorList>
            <consortium name="The Broad Institute Genomics Platform"/>
            <consortium name="The Broad Institute Genome Sequencing Center for Infectious Disease"/>
            <person name="Wu L."/>
            <person name="Ma J."/>
        </authorList>
    </citation>
    <scope>NUCLEOTIDE SEQUENCE [LARGE SCALE GENOMIC DNA]</scope>
    <source>
        <strain evidence="1 2">CGMCC 1.12554</strain>
    </source>
</reference>
<dbReference type="Gene3D" id="3.40.50.1820">
    <property type="entry name" value="alpha/beta hydrolase"/>
    <property type="match status" value="1"/>
</dbReference>
<evidence type="ECO:0000313" key="2">
    <source>
        <dbReference type="Proteomes" id="UP001596545"/>
    </source>
</evidence>
<dbReference type="SUPFAM" id="SSF49373">
    <property type="entry name" value="Invasin/intimin cell-adhesion fragments"/>
    <property type="match status" value="1"/>
</dbReference>
<sequence length="582" mass="63146">MVTRRQFCLAGAVGVLATTVRTAAGQEEVTATGRLSSEADTSVDGTVIQFSNVETGEQIEYTVGADGGIELSLTVGTYRVTTIDESGERNQIPAIYSFDNIEITTDGDIRELVLPEGYRTLIQCVDTEGNPIESLPVNFRAANGTGLPPGRFTTDADGYVTYFDAAGRGVELAGETEIEVQSPADPNQVQSLRTITVTDATEIEVTVSNPQQYTYNFELISADSEAGFRFPYFLYTPPAETVQNSGDQVLDSIETRPLVVGVVLRAGTEPRDQQIADGRAEIQSGRGRAIADELNTPAVVALLPSSPPDGSFELLDQNSLRNAEPPYDRLDQQLLAMIDDARSRLNDEPYTVADTVQLYGFSNSGRFNDQFTILHPDRVNAVSSGGNGFATIPQAQLDEAIPVRTDPDTTTLPWPVGTADLAELTGTAFKKQAWLDIDQYRYIGGEDQGNPDKSDLDNEYIHAKSYNAWGDRRQQLLVDVFGWEQVDERFATSRDIFENVGAAAEFSVYDGVGHETPPSVTNDILAFHRQQMIDEFESVVARYSGDDGEVTANDLGDAVTAFGEGDLTASELGEVVTAFGQS</sequence>
<protein>
    <submittedName>
        <fullName evidence="1">Uncharacterized protein</fullName>
    </submittedName>
</protein>
<dbReference type="RefSeq" id="WP_256410068.1">
    <property type="nucleotide sequence ID" value="NZ_JANHDN010000010.1"/>
</dbReference>
<name>A0ABD6APL7_9EURY</name>
<proteinExistence type="predicted"/>
<dbReference type="EMBL" id="JBHTBL010000021">
    <property type="protein sequence ID" value="MFC7325977.1"/>
    <property type="molecule type" value="Genomic_DNA"/>
</dbReference>
<evidence type="ECO:0000313" key="1">
    <source>
        <dbReference type="EMBL" id="MFC7325977.1"/>
    </source>
</evidence>
<organism evidence="1 2">
    <name type="scientific">Halorubrum rutilum</name>
    <dbReference type="NCBI Taxonomy" id="1364933"/>
    <lineage>
        <taxon>Archaea</taxon>
        <taxon>Methanobacteriati</taxon>
        <taxon>Methanobacteriota</taxon>
        <taxon>Stenosarchaea group</taxon>
        <taxon>Halobacteria</taxon>
        <taxon>Halobacteriales</taxon>
        <taxon>Haloferacaceae</taxon>
        <taxon>Halorubrum</taxon>
    </lineage>
</organism>
<dbReference type="InterPro" id="IPR008964">
    <property type="entry name" value="Invasin/intimin_cell_adhesion"/>
</dbReference>
<comment type="caution">
    <text evidence="1">The sequence shown here is derived from an EMBL/GenBank/DDBJ whole genome shotgun (WGS) entry which is preliminary data.</text>
</comment>
<dbReference type="AlphaFoldDB" id="A0ABD6APL7"/>
<dbReference type="InterPro" id="IPR029058">
    <property type="entry name" value="AB_hydrolase_fold"/>
</dbReference>
<gene>
    <name evidence="1" type="ORF">ACFQMF_15535</name>
</gene>
<accession>A0ABD6APL7</accession>
<dbReference type="Proteomes" id="UP001596545">
    <property type="component" value="Unassembled WGS sequence"/>
</dbReference>
<dbReference type="SUPFAM" id="SSF53474">
    <property type="entry name" value="alpha/beta-Hydrolases"/>
    <property type="match status" value="1"/>
</dbReference>
<keyword evidence="2" id="KW-1185">Reference proteome</keyword>